<feature type="chain" id="PRO_5002852765" evidence="1">
    <location>
        <begin position="26"/>
        <end position="315"/>
    </location>
</feature>
<keyword evidence="3" id="KW-1185">Reference proteome</keyword>
<keyword evidence="1" id="KW-0732">Signal</keyword>
<evidence type="ECO:0000313" key="2">
    <source>
        <dbReference type="EMBL" id="EEC48897.1"/>
    </source>
</evidence>
<evidence type="ECO:0000256" key="1">
    <source>
        <dbReference type="SAM" id="SignalP"/>
    </source>
</evidence>
<name>B7FYC5_PHATC</name>
<reference evidence="3" key="2">
    <citation type="submission" date="2008-08" db="EMBL/GenBank/DDBJ databases">
        <authorList>
            <consortium name="Diatom Consortium"/>
            <person name="Grigoriev I."/>
            <person name="Grimwood J."/>
            <person name="Kuo A."/>
            <person name="Otillar R.P."/>
            <person name="Salamov A."/>
            <person name="Detter J.C."/>
            <person name="Lindquist E."/>
            <person name="Shapiro H."/>
            <person name="Lucas S."/>
            <person name="Glavina del Rio T."/>
            <person name="Pitluck S."/>
            <person name="Rokhsar D."/>
            <person name="Bowler C."/>
        </authorList>
    </citation>
    <scope>GENOME REANNOTATION</scope>
    <source>
        <strain evidence="3">CCAP 1055/1</strain>
    </source>
</reference>
<accession>B7FYC5</accession>
<dbReference type="GO" id="GO:0016702">
    <property type="term" value="F:oxidoreductase activity, acting on single donors with incorporation of molecular oxygen, incorporation of two atoms of oxygen"/>
    <property type="evidence" value="ECO:0007669"/>
    <property type="project" value="InterPro"/>
</dbReference>
<dbReference type="HOGENOM" id="CLU_925795_0_0_1"/>
<dbReference type="InParanoid" id="B7FYC5"/>
<protein>
    <submittedName>
        <fullName evidence="2">Uncharacterized protein</fullName>
    </submittedName>
</protein>
<dbReference type="InterPro" id="IPR015889">
    <property type="entry name" value="Intradiol_dOase_core"/>
</dbReference>
<proteinExistence type="predicted"/>
<dbReference type="KEGG" id="pti:PHATRDRAFT_45635"/>
<dbReference type="SUPFAM" id="SSF49482">
    <property type="entry name" value="Aromatic compound dioxygenase"/>
    <property type="match status" value="1"/>
</dbReference>
<gene>
    <name evidence="2" type="ORF">PHATRDRAFT_45635</name>
</gene>
<dbReference type="EMBL" id="CM000610">
    <property type="protein sequence ID" value="EEC48897.1"/>
    <property type="molecule type" value="Genomic_DNA"/>
</dbReference>
<dbReference type="RefSeq" id="XP_002179911.1">
    <property type="nucleotide sequence ID" value="XM_002179875.1"/>
</dbReference>
<reference evidence="2 3" key="1">
    <citation type="journal article" date="2008" name="Nature">
        <title>The Phaeodactylum genome reveals the evolutionary history of diatom genomes.</title>
        <authorList>
            <person name="Bowler C."/>
            <person name="Allen A.E."/>
            <person name="Badger J.H."/>
            <person name="Grimwood J."/>
            <person name="Jabbari K."/>
            <person name="Kuo A."/>
            <person name="Maheswari U."/>
            <person name="Martens C."/>
            <person name="Maumus F."/>
            <person name="Otillar R.P."/>
            <person name="Rayko E."/>
            <person name="Salamov A."/>
            <person name="Vandepoele K."/>
            <person name="Beszteri B."/>
            <person name="Gruber A."/>
            <person name="Heijde M."/>
            <person name="Katinka M."/>
            <person name="Mock T."/>
            <person name="Valentin K."/>
            <person name="Verret F."/>
            <person name="Berges J.A."/>
            <person name="Brownlee C."/>
            <person name="Cadoret J.P."/>
            <person name="Chiovitti A."/>
            <person name="Choi C.J."/>
            <person name="Coesel S."/>
            <person name="De Martino A."/>
            <person name="Detter J.C."/>
            <person name="Durkin C."/>
            <person name="Falciatore A."/>
            <person name="Fournet J."/>
            <person name="Haruta M."/>
            <person name="Huysman M.J."/>
            <person name="Jenkins B.D."/>
            <person name="Jiroutova K."/>
            <person name="Jorgensen R.E."/>
            <person name="Joubert Y."/>
            <person name="Kaplan A."/>
            <person name="Kroger N."/>
            <person name="Kroth P.G."/>
            <person name="La Roche J."/>
            <person name="Lindquist E."/>
            <person name="Lommer M."/>
            <person name="Martin-Jezequel V."/>
            <person name="Lopez P.J."/>
            <person name="Lucas S."/>
            <person name="Mangogna M."/>
            <person name="McGinnis K."/>
            <person name="Medlin L.K."/>
            <person name="Montsant A."/>
            <person name="Oudot-Le Secq M.P."/>
            <person name="Napoli C."/>
            <person name="Obornik M."/>
            <person name="Parker M.S."/>
            <person name="Petit J.L."/>
            <person name="Porcel B.M."/>
            <person name="Poulsen N."/>
            <person name="Robison M."/>
            <person name="Rychlewski L."/>
            <person name="Rynearson T.A."/>
            <person name="Schmutz J."/>
            <person name="Shapiro H."/>
            <person name="Siaut M."/>
            <person name="Stanley M."/>
            <person name="Sussman M.R."/>
            <person name="Taylor A.R."/>
            <person name="Vardi A."/>
            <person name="von Dassow P."/>
            <person name="Vyverman W."/>
            <person name="Willis A."/>
            <person name="Wyrwicz L.S."/>
            <person name="Rokhsar D.S."/>
            <person name="Weissenbach J."/>
            <person name="Armbrust E.V."/>
            <person name="Green B.R."/>
            <person name="Van de Peer Y."/>
            <person name="Grigoriev I.V."/>
        </authorList>
    </citation>
    <scope>NUCLEOTIDE SEQUENCE [LARGE SCALE GENOMIC DNA]</scope>
    <source>
        <strain evidence="2 3">CCAP 1055/1</strain>
    </source>
</reference>
<evidence type="ECO:0000313" key="3">
    <source>
        <dbReference type="Proteomes" id="UP000000759"/>
    </source>
</evidence>
<dbReference type="GO" id="GO:0005506">
    <property type="term" value="F:iron ion binding"/>
    <property type="evidence" value="ECO:0007669"/>
    <property type="project" value="InterPro"/>
</dbReference>
<dbReference type="GeneID" id="7200670"/>
<dbReference type="PaxDb" id="2850-Phatr45635"/>
<dbReference type="OrthoDB" id="45055at2759"/>
<organism evidence="2 3">
    <name type="scientific">Phaeodactylum tricornutum (strain CCAP 1055/1)</name>
    <dbReference type="NCBI Taxonomy" id="556484"/>
    <lineage>
        <taxon>Eukaryota</taxon>
        <taxon>Sar</taxon>
        <taxon>Stramenopiles</taxon>
        <taxon>Ochrophyta</taxon>
        <taxon>Bacillariophyta</taxon>
        <taxon>Bacillariophyceae</taxon>
        <taxon>Bacillariophycidae</taxon>
        <taxon>Naviculales</taxon>
        <taxon>Phaeodactylaceae</taxon>
        <taxon>Phaeodactylum</taxon>
    </lineage>
</organism>
<dbReference type="eggNOG" id="ENOG502T00C">
    <property type="taxonomic scope" value="Eukaryota"/>
</dbReference>
<feature type="signal peptide" evidence="1">
    <location>
        <begin position="1"/>
        <end position="25"/>
    </location>
</feature>
<dbReference type="AlphaFoldDB" id="B7FYC5"/>
<sequence>MIVLTSCKWILLAPFAFLSFLLIGAEETCEAGGVCGSIEGQRICETRVSHCRPSSSSLYRNGGTAQAYKTDSPEKENVCEPAKYSATSYKTASWAFRRTSSKPAPTLKVKAHVWSCQDDIEASNCCCELMEDPFKVEVWQTRPDGSYASLQKRKDDGDCRATILSNGTFFGFETVAPGSTGILGGLGPSGRDYMPYGPPVIHFLISSDNHRLTLLDVPLLIDRHSLNYSYFNWPDLRGSAWVRGKVIDEAYQISEWKPETKSNQVIVELNIFLPKRDSFVEDASLCQADITGLPISFFLEPIAECTPSVLDFFEL</sequence>
<dbReference type="Proteomes" id="UP000000759">
    <property type="component" value="Chromosome 7"/>
</dbReference>
<dbReference type="Gene3D" id="2.60.130.10">
    <property type="entry name" value="Aromatic compound dioxygenase"/>
    <property type="match status" value="1"/>
</dbReference>